<feature type="non-terminal residue" evidence="5">
    <location>
        <position position="188"/>
    </location>
</feature>
<feature type="compositionally biased region" description="Low complexity" evidence="3">
    <location>
        <begin position="116"/>
        <end position="146"/>
    </location>
</feature>
<name>A0A1V9ZUW3_9STRA</name>
<dbReference type="Proteomes" id="UP000243217">
    <property type="component" value="Unassembled WGS sequence"/>
</dbReference>
<evidence type="ECO:0000259" key="4">
    <source>
        <dbReference type="SMART" id="SM00645"/>
    </source>
</evidence>
<dbReference type="SUPFAM" id="SSF54001">
    <property type="entry name" value="Cysteine proteinases"/>
    <property type="match status" value="1"/>
</dbReference>
<evidence type="ECO:0000256" key="1">
    <source>
        <dbReference type="ARBA" id="ARBA00008455"/>
    </source>
</evidence>
<gene>
    <name evidence="5" type="ORF">THRCLA_21623</name>
</gene>
<dbReference type="InterPro" id="IPR013128">
    <property type="entry name" value="Peptidase_C1A"/>
</dbReference>
<evidence type="ECO:0000313" key="6">
    <source>
        <dbReference type="Proteomes" id="UP000243217"/>
    </source>
</evidence>
<dbReference type="InterPro" id="IPR000668">
    <property type="entry name" value="Peptidase_C1A_C"/>
</dbReference>
<feature type="domain" description="Peptidase C1A papain C-terminal" evidence="4">
    <location>
        <begin position="2"/>
        <end position="109"/>
    </location>
</feature>
<dbReference type="AlphaFoldDB" id="A0A1V9ZUW3"/>
<dbReference type="OrthoDB" id="78878at2759"/>
<dbReference type="PANTHER" id="PTHR12411">
    <property type="entry name" value="CYSTEINE PROTEASE FAMILY C1-RELATED"/>
    <property type="match status" value="1"/>
</dbReference>
<feature type="region of interest" description="Disordered" evidence="3">
    <location>
        <begin position="110"/>
        <end position="150"/>
    </location>
</feature>
<dbReference type="Gene3D" id="3.90.70.10">
    <property type="entry name" value="Cysteine proteinases"/>
    <property type="match status" value="1"/>
</dbReference>
<comment type="similarity">
    <text evidence="1">Belongs to the peptidase C1 family.</text>
</comment>
<sequence length="188" mass="19919">CQCSIGATVSIQGENALQSSLDKQAVQVIVEAGNNVWRNYKSGVVKSCPGAQSDHAVLAVGYGNLNGVDHFKIKNSWGSSWGSGGYIYLQRGVGGNGMCNVAEHPSYPTINVNPQPTSVSPTPTSKSPSPTTKSPSPTTKSPAPTTKKPDQCNGCTECYYPAGETCYDFDAYTCQDLSFDYGTIWCGN</sequence>
<comment type="caution">
    <text evidence="5">The sequence shown here is derived from an EMBL/GenBank/DDBJ whole genome shotgun (WGS) entry which is preliminary data.</text>
</comment>
<dbReference type="GO" id="GO:0008234">
    <property type="term" value="F:cysteine-type peptidase activity"/>
    <property type="evidence" value="ECO:0007669"/>
    <property type="project" value="InterPro"/>
</dbReference>
<reference evidence="5 6" key="1">
    <citation type="journal article" date="2014" name="Genome Biol. Evol.">
        <title>The secreted proteins of Achlya hypogyna and Thraustotheca clavata identify the ancestral oomycete secretome and reveal gene acquisitions by horizontal gene transfer.</title>
        <authorList>
            <person name="Misner I."/>
            <person name="Blouin N."/>
            <person name="Leonard G."/>
            <person name="Richards T.A."/>
            <person name="Lane C.E."/>
        </authorList>
    </citation>
    <scope>NUCLEOTIDE SEQUENCE [LARGE SCALE GENOMIC DNA]</scope>
    <source>
        <strain evidence="5 6">ATCC 34112</strain>
    </source>
</reference>
<accession>A0A1V9ZUW3</accession>
<evidence type="ECO:0000313" key="5">
    <source>
        <dbReference type="EMBL" id="OQS01784.1"/>
    </source>
</evidence>
<dbReference type="PROSITE" id="PS00639">
    <property type="entry name" value="THIOL_PROTEASE_HIS"/>
    <property type="match status" value="1"/>
</dbReference>
<keyword evidence="6" id="KW-1185">Reference proteome</keyword>
<dbReference type="GO" id="GO:0006508">
    <property type="term" value="P:proteolysis"/>
    <property type="evidence" value="ECO:0007669"/>
    <property type="project" value="InterPro"/>
</dbReference>
<dbReference type="InterPro" id="IPR025660">
    <property type="entry name" value="Pept_his_AS"/>
</dbReference>
<feature type="non-terminal residue" evidence="5">
    <location>
        <position position="1"/>
    </location>
</feature>
<dbReference type="STRING" id="74557.A0A1V9ZUW3"/>
<evidence type="ECO:0000256" key="2">
    <source>
        <dbReference type="ARBA" id="ARBA00023145"/>
    </source>
</evidence>
<dbReference type="Pfam" id="PF00112">
    <property type="entry name" value="Peptidase_C1"/>
    <property type="match status" value="1"/>
</dbReference>
<proteinExistence type="inferred from homology"/>
<evidence type="ECO:0000256" key="3">
    <source>
        <dbReference type="SAM" id="MobiDB-lite"/>
    </source>
</evidence>
<dbReference type="EMBL" id="JNBS01001574">
    <property type="protein sequence ID" value="OQS01784.1"/>
    <property type="molecule type" value="Genomic_DNA"/>
</dbReference>
<keyword evidence="2" id="KW-0865">Zymogen</keyword>
<organism evidence="5 6">
    <name type="scientific">Thraustotheca clavata</name>
    <dbReference type="NCBI Taxonomy" id="74557"/>
    <lineage>
        <taxon>Eukaryota</taxon>
        <taxon>Sar</taxon>
        <taxon>Stramenopiles</taxon>
        <taxon>Oomycota</taxon>
        <taxon>Saprolegniomycetes</taxon>
        <taxon>Saprolegniales</taxon>
        <taxon>Achlyaceae</taxon>
        <taxon>Thraustotheca</taxon>
    </lineage>
</organism>
<dbReference type="InterPro" id="IPR038765">
    <property type="entry name" value="Papain-like_cys_pep_sf"/>
</dbReference>
<protein>
    <submittedName>
        <fullName evidence="5">Cathepsin L</fullName>
    </submittedName>
</protein>
<dbReference type="SMART" id="SM00645">
    <property type="entry name" value="Pept_C1"/>
    <property type="match status" value="1"/>
</dbReference>